<keyword evidence="5" id="KW-0378">Hydrolase</keyword>
<evidence type="ECO:0000313" key="9">
    <source>
        <dbReference type="Proteomes" id="UP000284277"/>
    </source>
</evidence>
<dbReference type="GO" id="GO:0016787">
    <property type="term" value="F:hydrolase activity"/>
    <property type="evidence" value="ECO:0007669"/>
    <property type="project" value="UniProtKB-KW"/>
</dbReference>
<dbReference type="InterPro" id="IPR004601">
    <property type="entry name" value="UvdE"/>
</dbReference>
<evidence type="ECO:0000259" key="7">
    <source>
        <dbReference type="Pfam" id="PF08349"/>
    </source>
</evidence>
<protein>
    <submittedName>
        <fullName evidence="8">UV damage repair endonuclease UvsE</fullName>
    </submittedName>
</protein>
<dbReference type="Proteomes" id="UP000284277">
    <property type="component" value="Unassembled WGS sequence"/>
</dbReference>
<dbReference type="OrthoDB" id="9782576at2"/>
<evidence type="ECO:0000256" key="6">
    <source>
        <dbReference type="ARBA" id="ARBA00023204"/>
    </source>
</evidence>
<evidence type="ECO:0000256" key="5">
    <source>
        <dbReference type="ARBA" id="ARBA00022801"/>
    </source>
</evidence>
<evidence type="ECO:0000256" key="1">
    <source>
        <dbReference type="ARBA" id="ARBA00022722"/>
    </source>
</evidence>
<name>A0A419T5G7_9FIRM</name>
<dbReference type="InterPro" id="IPR036237">
    <property type="entry name" value="Xyl_isomerase-like_sf"/>
</dbReference>
<keyword evidence="4" id="KW-0228">DNA excision</keyword>
<evidence type="ECO:0000256" key="3">
    <source>
        <dbReference type="ARBA" id="ARBA00022763"/>
    </source>
</evidence>
<evidence type="ECO:0000256" key="2">
    <source>
        <dbReference type="ARBA" id="ARBA00022759"/>
    </source>
</evidence>
<proteinExistence type="predicted"/>
<dbReference type="PANTHER" id="PTHR31290">
    <property type="entry name" value="UV-DAMAGE ENDONUCLEASE"/>
    <property type="match status" value="1"/>
</dbReference>
<gene>
    <name evidence="8" type="ORF">BET01_17370</name>
</gene>
<dbReference type="GO" id="GO:0004519">
    <property type="term" value="F:endonuclease activity"/>
    <property type="evidence" value="ECO:0007669"/>
    <property type="project" value="UniProtKB-KW"/>
</dbReference>
<keyword evidence="9" id="KW-1185">Reference proteome</keyword>
<reference evidence="8 9" key="1">
    <citation type="submission" date="2016-08" db="EMBL/GenBank/DDBJ databases">
        <title>A new outlook on sporulation: Clostridium algidixylanolyticum.</title>
        <authorList>
            <person name="Poppleton D.I."/>
            <person name="Gribaldo S."/>
        </authorList>
    </citation>
    <scope>NUCLEOTIDE SEQUENCE [LARGE SCALE GENOMIC DNA]</scope>
    <source>
        <strain evidence="8 9">SPL73</strain>
    </source>
</reference>
<keyword evidence="3" id="KW-0227">DNA damage</keyword>
<comment type="caution">
    <text evidence="8">The sequence shown here is derived from an EMBL/GenBank/DDBJ whole genome shotgun (WGS) entry which is preliminary data.</text>
</comment>
<dbReference type="Pfam" id="PF03851">
    <property type="entry name" value="UvdE"/>
    <property type="match status" value="1"/>
</dbReference>
<dbReference type="GO" id="GO:0006289">
    <property type="term" value="P:nucleotide-excision repair"/>
    <property type="evidence" value="ECO:0007669"/>
    <property type="project" value="InterPro"/>
</dbReference>
<dbReference type="SUPFAM" id="SSF51658">
    <property type="entry name" value="Xylose isomerase-like"/>
    <property type="match status" value="1"/>
</dbReference>
<sequence length="417" mass="47976">MSIGYACQLIGVPGTELSRCILKNASEDKLRILIEQNLKSFDTMLDYNIKHDIHLFRIGSDIIPFGSHPSNQLIWWDEFEDIFSAIGDKIRSNKIRVSMHPGQYTVLNSPDQAIVLNAIMDLEYHDHFLTALGMDQTSKMVLHIGGVYGDKKEASKRFVENFKKLSDPIKSRLILENDDKSYTVSEVLDIAHQTGSPVVFDNLHNEINPSIPNLSEQEWMLECRKTWKLEDGRQKIHYSQQGKNSPVGGHSETVFLNNFEKFYPFVPPDTDIMLEVKDKNLSAMKCINAIYLNATAAELEPEWARYKYYVLSHSARIYTEIRQLLKDKKAPVAKEFYTLIETAMLLEEDMGAEVNAAEHVWGYISKDSTAPEKNRYLKLLSGYQKKENTITPIKKHLLSCAVKRNLEYLINSYYFYI</sequence>
<dbReference type="RefSeq" id="WP_120196384.1">
    <property type="nucleotide sequence ID" value="NZ_MCIA01000010.1"/>
</dbReference>
<dbReference type="Gene3D" id="3.20.20.150">
    <property type="entry name" value="Divalent-metal-dependent TIM barrel enzymes"/>
    <property type="match status" value="1"/>
</dbReference>
<evidence type="ECO:0000256" key="4">
    <source>
        <dbReference type="ARBA" id="ARBA00022769"/>
    </source>
</evidence>
<dbReference type="InterPro" id="IPR013560">
    <property type="entry name" value="DUF1722"/>
</dbReference>
<keyword evidence="1" id="KW-0540">Nuclease</keyword>
<evidence type="ECO:0000313" key="8">
    <source>
        <dbReference type="EMBL" id="RKD32676.1"/>
    </source>
</evidence>
<accession>A0A419T5G7</accession>
<dbReference type="EMBL" id="MCIA01000010">
    <property type="protein sequence ID" value="RKD32676.1"/>
    <property type="molecule type" value="Genomic_DNA"/>
</dbReference>
<organism evidence="8 9">
    <name type="scientific">Lacrimispora algidixylanolytica</name>
    <dbReference type="NCBI Taxonomy" id="94868"/>
    <lineage>
        <taxon>Bacteria</taxon>
        <taxon>Bacillati</taxon>
        <taxon>Bacillota</taxon>
        <taxon>Clostridia</taxon>
        <taxon>Lachnospirales</taxon>
        <taxon>Lachnospiraceae</taxon>
        <taxon>Lacrimispora</taxon>
    </lineage>
</organism>
<dbReference type="Pfam" id="PF08349">
    <property type="entry name" value="DUF1722"/>
    <property type="match status" value="1"/>
</dbReference>
<dbReference type="AlphaFoldDB" id="A0A419T5G7"/>
<dbReference type="GO" id="GO:0009411">
    <property type="term" value="P:response to UV"/>
    <property type="evidence" value="ECO:0007669"/>
    <property type="project" value="InterPro"/>
</dbReference>
<keyword evidence="2 8" id="KW-0255">Endonuclease</keyword>
<keyword evidence="6" id="KW-0234">DNA repair</keyword>
<feature type="domain" description="DUF1722" evidence="7">
    <location>
        <begin position="307"/>
        <end position="415"/>
    </location>
</feature>
<dbReference type="PANTHER" id="PTHR31290:SF5">
    <property type="entry name" value="UV-DAMAGE ENDONUCLEASE"/>
    <property type="match status" value="1"/>
</dbReference>
<dbReference type="NCBIfam" id="TIGR00629">
    <property type="entry name" value="uvde"/>
    <property type="match status" value="1"/>
</dbReference>